<keyword evidence="4" id="KW-1185">Reference proteome</keyword>
<feature type="transmembrane region" description="Helical" evidence="1">
    <location>
        <begin position="237"/>
        <end position="256"/>
    </location>
</feature>
<dbReference type="Gene3D" id="2.10.50.10">
    <property type="entry name" value="Tumor Necrosis Factor Receptor, subunit A, domain 2"/>
    <property type="match status" value="1"/>
</dbReference>
<dbReference type="PANTHER" id="PTHR11319">
    <property type="entry name" value="G PROTEIN-COUPLED RECEPTOR-RELATED"/>
    <property type="match status" value="1"/>
</dbReference>
<feature type="transmembrane region" description="Helical" evidence="1">
    <location>
        <begin position="317"/>
        <end position="337"/>
    </location>
</feature>
<comment type="caution">
    <text evidence="3">The sequence shown here is derived from an EMBL/GenBank/DDBJ whole genome shotgun (WGS) entry which is preliminary data.</text>
</comment>
<sequence length="789" mass="90599">MRQVLVRWVLFVFLIYFLVDKKIKFGNTLVPTGTPCNAGSYTSSSGTCELCPVDTIAITSNLSGCNKCPIFSSTFGKVGVSSDEDCYCIEGYYRFEGTTNCIKCPEEENSYICPGKIDENYCENNAKTSEGGWWMSSKESGIIIRCPNKNSCLPDCISCKKGYIGPLCNTCSDDHYPIENGYSRICEECPNKYLLLCIFIGIIIFVLLITYCISRISELSCKYTLISGKKSTVIPKFKIFIFYLSISTTYGMFIYYHDKDLKNMDEFFTMYLKILQFMSANLWLPVGMFPIKCLLKLFPITLNSIGDVNITDIKADLMILTIMPIFGVLLLFIVFTIKHIIDVARIYSENERINHETRMSNIDLSIRVEKFHEMLRDQTEKSTYRFITNCQVFLTLIYTPVTCSIVSSMACRTIPGYGSVQYQSYILPCNTLNEISLFCYIYYIFFFPLINIISYFCIKRRIIRKDKLYLISSGFLFSGYRLPFLFWESLRLYIIASIIQIMNFNFMTARNLTLFLLSVYSIIMLIESVIFPTENVDSDENFKMDKPWWIFSVDIFSTTVIPTLSLISIICLFCVLSHYPNYGFTIEVSIIIINLITVLFLVQQIFVDCCLLIHRYNEHKQLYGVKEQLLDTTESKDGISLYYKHKLGENEQNNLLMGLLKSPFPDEAASQMLYIIEQGDIFDCEAKDVGKLLFSAGFFEPQGQTLRYLIPKIKGYRSNSDIPVDTETELLAEVRKAMMNNIRILGIETAVKNSQFRAKGARVIFSSQQFGESTCKFKYAILIIKKITN</sequence>
<keyword evidence="2" id="KW-0732">Signal</keyword>
<feature type="transmembrane region" description="Helical" evidence="1">
    <location>
        <begin position="514"/>
        <end position="533"/>
    </location>
</feature>
<reference evidence="3 4" key="1">
    <citation type="submission" date="2023-10" db="EMBL/GenBank/DDBJ databases">
        <title>Comparative genomics analysis reveals potential genetic determinants of host preference in Cryptosporidium xiaoi.</title>
        <authorList>
            <person name="Xiao L."/>
            <person name="Li J."/>
        </authorList>
    </citation>
    <scope>NUCLEOTIDE SEQUENCE [LARGE SCALE GENOMIC DNA]</scope>
    <source>
        <strain evidence="3 4">52996</strain>
    </source>
</reference>
<evidence type="ECO:0000256" key="1">
    <source>
        <dbReference type="SAM" id="Phobius"/>
    </source>
</evidence>
<dbReference type="Proteomes" id="UP001311799">
    <property type="component" value="Unassembled WGS sequence"/>
</dbReference>
<dbReference type="EMBL" id="JAWDEY010000019">
    <property type="protein sequence ID" value="KAK6588937.1"/>
    <property type="molecule type" value="Genomic_DNA"/>
</dbReference>
<name>A0AAV9XW85_9CRYT</name>
<feature type="transmembrane region" description="Helical" evidence="1">
    <location>
        <begin position="588"/>
        <end position="607"/>
    </location>
</feature>
<feature type="transmembrane region" description="Helical" evidence="1">
    <location>
        <begin position="435"/>
        <end position="456"/>
    </location>
</feature>
<evidence type="ECO:0000256" key="2">
    <source>
        <dbReference type="SAM" id="SignalP"/>
    </source>
</evidence>
<organism evidence="3 4">
    <name type="scientific">Cryptosporidium xiaoi</name>
    <dbReference type="NCBI Taxonomy" id="659607"/>
    <lineage>
        <taxon>Eukaryota</taxon>
        <taxon>Sar</taxon>
        <taxon>Alveolata</taxon>
        <taxon>Apicomplexa</taxon>
        <taxon>Conoidasida</taxon>
        <taxon>Coccidia</taxon>
        <taxon>Eucoccidiorida</taxon>
        <taxon>Eimeriorina</taxon>
        <taxon>Cryptosporidiidae</taxon>
        <taxon>Cryptosporidium</taxon>
    </lineage>
</organism>
<feature type="chain" id="PRO_5043676300" evidence="2">
    <location>
        <begin position="21"/>
        <end position="789"/>
    </location>
</feature>
<dbReference type="AlphaFoldDB" id="A0AAV9XW85"/>
<evidence type="ECO:0000313" key="3">
    <source>
        <dbReference type="EMBL" id="KAK6588937.1"/>
    </source>
</evidence>
<evidence type="ECO:0000313" key="4">
    <source>
        <dbReference type="Proteomes" id="UP001311799"/>
    </source>
</evidence>
<feature type="transmembrane region" description="Helical" evidence="1">
    <location>
        <begin position="490"/>
        <end position="507"/>
    </location>
</feature>
<dbReference type="PANTHER" id="PTHR11319:SF35">
    <property type="entry name" value="OUTER MEMBRANE PROTEIN PMPC-RELATED"/>
    <property type="match status" value="1"/>
</dbReference>
<keyword evidence="1" id="KW-0472">Membrane</keyword>
<protein>
    <submittedName>
        <fullName evidence="3">Extracellular membrane associated with a signal peptide</fullName>
    </submittedName>
</protein>
<proteinExistence type="predicted"/>
<keyword evidence="1" id="KW-1133">Transmembrane helix</keyword>
<feature type="transmembrane region" description="Helical" evidence="1">
    <location>
        <begin position="392"/>
        <end position="415"/>
    </location>
</feature>
<gene>
    <name evidence="3" type="ORF">RS030_273683</name>
</gene>
<feature type="transmembrane region" description="Helical" evidence="1">
    <location>
        <begin position="468"/>
        <end position="484"/>
    </location>
</feature>
<feature type="transmembrane region" description="Helical" evidence="1">
    <location>
        <begin position="548"/>
        <end position="576"/>
    </location>
</feature>
<keyword evidence="1" id="KW-0812">Transmembrane</keyword>
<feature type="transmembrane region" description="Helical" evidence="1">
    <location>
        <begin position="193"/>
        <end position="216"/>
    </location>
</feature>
<accession>A0AAV9XW85</accession>
<feature type="signal peptide" evidence="2">
    <location>
        <begin position="1"/>
        <end position="20"/>
    </location>
</feature>